<name>A0A518I0M4_9BACT</name>
<dbReference type="GO" id="GO:0003677">
    <property type="term" value="F:DNA binding"/>
    <property type="evidence" value="ECO:0007669"/>
    <property type="project" value="InterPro"/>
</dbReference>
<dbReference type="Gene3D" id="3.30.70.1290">
    <property type="entry name" value="Transposase IS200-like"/>
    <property type="match status" value="1"/>
</dbReference>
<sequence length="225" mass="26895">MGRPKRADEAGCVYHMLNRANRRDEIFHKEADYVAFEEILRQAVERSKIKLYSYCVMPNHWHLVVSPEVDGEMGRFGQWLCLTHTQRYHAHYESTGEGHLYQGRFKSFPVQCDEHFLTLCRYVERNALSGNLCQQADQWRWSSLWRWRHGSSNEKKLLSPWPIPRRPGWTEWVSMAFSEKEREQLHWCIKRGVPFGDETWVESTARRLDLESTMRPRGRPRKFPI</sequence>
<dbReference type="SMART" id="SM01321">
    <property type="entry name" value="Y1_Tnp"/>
    <property type="match status" value="1"/>
</dbReference>
<feature type="domain" description="Transposase IS200-like" evidence="1">
    <location>
        <begin position="9"/>
        <end position="126"/>
    </location>
</feature>
<proteinExistence type="predicted"/>
<dbReference type="Pfam" id="PF01797">
    <property type="entry name" value="Y1_Tnp"/>
    <property type="match status" value="1"/>
</dbReference>
<dbReference type="Proteomes" id="UP000319004">
    <property type="component" value="Chromosome"/>
</dbReference>
<accession>A0A518I0M4</accession>
<dbReference type="InterPro" id="IPR036515">
    <property type="entry name" value="Transposase_17_sf"/>
</dbReference>
<dbReference type="PANTHER" id="PTHR34322">
    <property type="entry name" value="TRANSPOSASE, Y1_TNP DOMAIN-CONTAINING"/>
    <property type="match status" value="1"/>
</dbReference>
<dbReference type="EMBL" id="CP037423">
    <property type="protein sequence ID" value="QDV46649.1"/>
    <property type="molecule type" value="Genomic_DNA"/>
</dbReference>
<dbReference type="RefSeq" id="WP_145390848.1">
    <property type="nucleotide sequence ID" value="NZ_CP037423.1"/>
</dbReference>
<dbReference type="KEGG" id="snep:Enr13x_65580"/>
<dbReference type="GO" id="GO:0006313">
    <property type="term" value="P:DNA transposition"/>
    <property type="evidence" value="ECO:0007669"/>
    <property type="project" value="InterPro"/>
</dbReference>
<dbReference type="SUPFAM" id="SSF143422">
    <property type="entry name" value="Transposase IS200-like"/>
    <property type="match status" value="1"/>
</dbReference>
<keyword evidence="3" id="KW-1185">Reference proteome</keyword>
<dbReference type="AlphaFoldDB" id="A0A518I0M4"/>
<evidence type="ECO:0000313" key="3">
    <source>
        <dbReference type="Proteomes" id="UP000319004"/>
    </source>
</evidence>
<reference evidence="2 3" key="1">
    <citation type="submission" date="2019-03" db="EMBL/GenBank/DDBJ databases">
        <title>Deep-cultivation of Planctomycetes and their phenomic and genomic characterization uncovers novel biology.</title>
        <authorList>
            <person name="Wiegand S."/>
            <person name="Jogler M."/>
            <person name="Boedeker C."/>
            <person name="Pinto D."/>
            <person name="Vollmers J."/>
            <person name="Rivas-Marin E."/>
            <person name="Kohn T."/>
            <person name="Peeters S.H."/>
            <person name="Heuer A."/>
            <person name="Rast P."/>
            <person name="Oberbeckmann S."/>
            <person name="Bunk B."/>
            <person name="Jeske O."/>
            <person name="Meyerdierks A."/>
            <person name="Storesund J.E."/>
            <person name="Kallscheuer N."/>
            <person name="Luecker S."/>
            <person name="Lage O.M."/>
            <person name="Pohl T."/>
            <person name="Merkel B.J."/>
            <person name="Hornburger P."/>
            <person name="Mueller R.-W."/>
            <person name="Bruemmer F."/>
            <person name="Labrenz M."/>
            <person name="Spormann A.M."/>
            <person name="Op den Camp H."/>
            <person name="Overmann J."/>
            <person name="Amann R."/>
            <person name="Jetten M.S.M."/>
            <person name="Mascher T."/>
            <person name="Medema M.H."/>
            <person name="Devos D.P."/>
            <person name="Kaster A.-K."/>
            <person name="Ovreas L."/>
            <person name="Rohde M."/>
            <person name="Galperin M.Y."/>
            <person name="Jogler C."/>
        </authorList>
    </citation>
    <scope>NUCLEOTIDE SEQUENCE [LARGE SCALE GENOMIC DNA]</scope>
    <source>
        <strain evidence="2 3">Enr13</strain>
    </source>
</reference>
<dbReference type="InterPro" id="IPR002686">
    <property type="entry name" value="Transposase_17"/>
</dbReference>
<organism evidence="2 3">
    <name type="scientific">Stieleria neptunia</name>
    <dbReference type="NCBI Taxonomy" id="2527979"/>
    <lineage>
        <taxon>Bacteria</taxon>
        <taxon>Pseudomonadati</taxon>
        <taxon>Planctomycetota</taxon>
        <taxon>Planctomycetia</taxon>
        <taxon>Pirellulales</taxon>
        <taxon>Pirellulaceae</taxon>
        <taxon>Stieleria</taxon>
    </lineage>
</organism>
<gene>
    <name evidence="2" type="ORF">Enr13x_65580</name>
</gene>
<evidence type="ECO:0000313" key="2">
    <source>
        <dbReference type="EMBL" id="QDV46649.1"/>
    </source>
</evidence>
<dbReference type="GO" id="GO:0004803">
    <property type="term" value="F:transposase activity"/>
    <property type="evidence" value="ECO:0007669"/>
    <property type="project" value="InterPro"/>
</dbReference>
<evidence type="ECO:0000259" key="1">
    <source>
        <dbReference type="SMART" id="SM01321"/>
    </source>
</evidence>
<dbReference type="PANTHER" id="PTHR34322:SF2">
    <property type="entry name" value="TRANSPOSASE IS200-LIKE DOMAIN-CONTAINING PROTEIN"/>
    <property type="match status" value="1"/>
</dbReference>
<protein>
    <submittedName>
        <fullName evidence="2">Transposase IS200 like protein</fullName>
    </submittedName>
</protein>
<dbReference type="OrthoDB" id="277009at2"/>